<comment type="similarity">
    <text evidence="2">Belongs to the methyl-accepting chemotaxis (MCP) protein family.</text>
</comment>
<dbReference type="Gene3D" id="1.10.287.950">
    <property type="entry name" value="Methyl-accepting chemotaxis protein"/>
    <property type="match status" value="1"/>
</dbReference>
<sequence length="528" mass="59382">MALISYRGGKNLKTQDVFWGIMGILIVTLIIVSIFNIRIRSSIRRLTNEMEKIAQGDLTKKLKANKIKIIKELIVYSNDFMIKVRRLIGKSTEISDRILINCDVLSKDMKNMELHVVENVESITTISDDMNNQVDKVVSVRSDIESIVLNYGTMVRNSHSVEKTAMSMMESVSESKSEFDKLINKMEKSLCLEKELSLRIKALEIGAQKIQDISDTVKEISGTTNLLSLNASIEAARAGEAGRGFSVVAEEIRKLAEMSSVQADEIQKITDNVQKDIYEFGSIMEEDLSVIKESISYAKKNSENFQSISSSSMNTLNSIQEINKAIEEQNVNLRNIELSINSISNFVSKTTIHVQNTAESSKAQLKVVKRVSDNIKEVVNMNKDMKLIISSFAQNYILDEDTEKYINNAKNILNSVAKEGTIISLEETKCNKTLKEFVKKYPFFYLLSVMDINGDTKGITLEGSREELYCNYSHRPYFKESIKGLVYKSEPYISSDTDAYCIALSVPIKNNSGQVVGIVMGDLVLEKN</sequence>
<keyword evidence="4" id="KW-0812">Transmembrane</keyword>
<dbReference type="InterPro" id="IPR004089">
    <property type="entry name" value="MCPsignal_dom"/>
</dbReference>
<dbReference type="Proteomes" id="UP000768462">
    <property type="component" value="Unassembled WGS sequence"/>
</dbReference>
<evidence type="ECO:0000256" key="4">
    <source>
        <dbReference type="SAM" id="Phobius"/>
    </source>
</evidence>
<feature type="domain" description="HAMP" evidence="6">
    <location>
        <begin position="37"/>
        <end position="89"/>
    </location>
</feature>
<evidence type="ECO:0000256" key="1">
    <source>
        <dbReference type="ARBA" id="ARBA00023224"/>
    </source>
</evidence>
<protein>
    <recommendedName>
        <fullName evidence="9">Chemotaxis protein</fullName>
    </recommendedName>
</protein>
<dbReference type="AlphaFoldDB" id="A0A927ZLN0"/>
<evidence type="ECO:0008006" key="9">
    <source>
        <dbReference type="Google" id="ProtNLM"/>
    </source>
</evidence>
<keyword evidence="4" id="KW-0472">Membrane</keyword>
<dbReference type="PANTHER" id="PTHR32089:SF112">
    <property type="entry name" value="LYSOZYME-LIKE PROTEIN-RELATED"/>
    <property type="match status" value="1"/>
</dbReference>
<comment type="caution">
    <text evidence="7">The sequence shown here is derived from an EMBL/GenBank/DDBJ whole genome shotgun (WGS) entry which is preliminary data.</text>
</comment>
<keyword evidence="1 3" id="KW-0807">Transducer</keyword>
<dbReference type="InterPro" id="IPR003660">
    <property type="entry name" value="HAMP_dom"/>
</dbReference>
<accession>A0A927ZLN0</accession>
<evidence type="ECO:0000256" key="2">
    <source>
        <dbReference type="ARBA" id="ARBA00029447"/>
    </source>
</evidence>
<dbReference type="EMBL" id="SVCM01000184">
    <property type="protein sequence ID" value="MBE6061604.1"/>
    <property type="molecule type" value="Genomic_DNA"/>
</dbReference>
<dbReference type="GO" id="GO:0016020">
    <property type="term" value="C:membrane"/>
    <property type="evidence" value="ECO:0007669"/>
    <property type="project" value="InterPro"/>
</dbReference>
<name>A0A927ZLN0_9CLOT</name>
<dbReference type="SMART" id="SM00283">
    <property type="entry name" value="MA"/>
    <property type="match status" value="1"/>
</dbReference>
<dbReference type="SUPFAM" id="SSF58104">
    <property type="entry name" value="Methyl-accepting chemotaxis protein (MCP) signaling domain"/>
    <property type="match status" value="1"/>
</dbReference>
<dbReference type="PROSITE" id="PS50885">
    <property type="entry name" value="HAMP"/>
    <property type="match status" value="1"/>
</dbReference>
<evidence type="ECO:0000259" key="6">
    <source>
        <dbReference type="PROSITE" id="PS50885"/>
    </source>
</evidence>
<evidence type="ECO:0000313" key="7">
    <source>
        <dbReference type="EMBL" id="MBE6061604.1"/>
    </source>
</evidence>
<dbReference type="CDD" id="cd12914">
    <property type="entry name" value="PDC1_DGC_like"/>
    <property type="match status" value="1"/>
</dbReference>
<evidence type="ECO:0000259" key="5">
    <source>
        <dbReference type="PROSITE" id="PS50111"/>
    </source>
</evidence>
<evidence type="ECO:0000256" key="3">
    <source>
        <dbReference type="PROSITE-ProRule" id="PRU00284"/>
    </source>
</evidence>
<reference evidence="7" key="1">
    <citation type="submission" date="2019-04" db="EMBL/GenBank/DDBJ databases">
        <title>Evolution of Biomass-Degrading Anaerobic Consortia Revealed by Metagenomics.</title>
        <authorList>
            <person name="Peng X."/>
        </authorList>
    </citation>
    <scope>NUCLEOTIDE SEQUENCE</scope>
    <source>
        <strain evidence="7">SIG254</strain>
    </source>
</reference>
<feature type="transmembrane region" description="Helical" evidence="4">
    <location>
        <begin position="17"/>
        <end position="37"/>
    </location>
</feature>
<proteinExistence type="inferred from homology"/>
<dbReference type="Gene3D" id="3.30.450.20">
    <property type="entry name" value="PAS domain"/>
    <property type="match status" value="1"/>
</dbReference>
<organism evidence="7 8">
    <name type="scientific">Clostridium sulfidigenes</name>
    <dbReference type="NCBI Taxonomy" id="318464"/>
    <lineage>
        <taxon>Bacteria</taxon>
        <taxon>Bacillati</taxon>
        <taxon>Bacillota</taxon>
        <taxon>Clostridia</taxon>
        <taxon>Eubacteriales</taxon>
        <taxon>Clostridiaceae</taxon>
        <taxon>Clostridium</taxon>
    </lineage>
</organism>
<keyword evidence="4" id="KW-1133">Transmembrane helix</keyword>
<gene>
    <name evidence="7" type="ORF">E7215_15780</name>
</gene>
<feature type="domain" description="Methyl-accepting transducer" evidence="5">
    <location>
        <begin position="108"/>
        <end position="344"/>
    </location>
</feature>
<dbReference type="PANTHER" id="PTHR32089">
    <property type="entry name" value="METHYL-ACCEPTING CHEMOTAXIS PROTEIN MCPB"/>
    <property type="match status" value="1"/>
</dbReference>
<dbReference type="SUPFAM" id="SSF103190">
    <property type="entry name" value="Sensory domain-like"/>
    <property type="match status" value="1"/>
</dbReference>
<dbReference type="Pfam" id="PF00015">
    <property type="entry name" value="MCPsignal"/>
    <property type="match status" value="1"/>
</dbReference>
<dbReference type="GO" id="GO:0007165">
    <property type="term" value="P:signal transduction"/>
    <property type="evidence" value="ECO:0007669"/>
    <property type="project" value="UniProtKB-KW"/>
</dbReference>
<dbReference type="InterPro" id="IPR029151">
    <property type="entry name" value="Sensor-like_sf"/>
</dbReference>
<evidence type="ECO:0000313" key="8">
    <source>
        <dbReference type="Proteomes" id="UP000768462"/>
    </source>
</evidence>
<dbReference type="PROSITE" id="PS50111">
    <property type="entry name" value="CHEMOTAXIS_TRANSDUC_2"/>
    <property type="match status" value="1"/>
</dbReference>